<proteinExistence type="predicted"/>
<dbReference type="Proteomes" id="UP000605676">
    <property type="component" value="Unassembled WGS sequence"/>
</dbReference>
<evidence type="ECO:0000313" key="1">
    <source>
        <dbReference type="EMBL" id="MBK3519492.1"/>
    </source>
</evidence>
<sequence>MRTIPFSLMNVHERFLLLQLIDKILKSKLVALPELAGIYDVIHALRNNMEEALHKSRGSRYTTRIAELDVLQDDGFICFRTFIEAYTHTIINTELRAKANQIEAIIRRHGWSLYRVGVKKQLAISLSLINELMQADNQQLLVELNVVDAFNAWKGAVEQVELLYIEKTETEANQKDMASASELGKQTVDLLEKILPGWNYQSEYSSQPEYKELVEAVYDGAANLETQARTRLTRNQKDTVEE</sequence>
<dbReference type="InterPro" id="IPR046228">
    <property type="entry name" value="DUF6261"/>
</dbReference>
<dbReference type="EMBL" id="JAENRR010000072">
    <property type="protein sequence ID" value="MBK3519492.1"/>
    <property type="molecule type" value="Genomic_DNA"/>
</dbReference>
<accession>A0ABS1HP86</accession>
<gene>
    <name evidence="1" type="ORF">JIV24_19250</name>
</gene>
<keyword evidence="2" id="KW-1185">Reference proteome</keyword>
<dbReference type="Pfam" id="PF19775">
    <property type="entry name" value="DUF6261"/>
    <property type="match status" value="1"/>
</dbReference>
<evidence type="ECO:0000313" key="2">
    <source>
        <dbReference type="Proteomes" id="UP000605676"/>
    </source>
</evidence>
<protein>
    <submittedName>
        <fullName evidence="1">Uncharacterized protein</fullName>
    </submittedName>
</protein>
<dbReference type="RefSeq" id="WP_200466711.1">
    <property type="nucleotide sequence ID" value="NZ_JAENRR010000072.1"/>
</dbReference>
<name>A0ABS1HP86_9BACT</name>
<reference evidence="1 2" key="1">
    <citation type="submission" date="2021-01" db="EMBL/GenBank/DDBJ databases">
        <title>Carboxyliciviraga sp.nov., isolated from coastal sediments.</title>
        <authorList>
            <person name="Lu D."/>
            <person name="Zhang T."/>
        </authorList>
    </citation>
    <scope>NUCLEOTIDE SEQUENCE [LARGE SCALE GENOMIC DNA]</scope>
    <source>
        <strain evidence="1 2">N1Y132</strain>
    </source>
</reference>
<organism evidence="1 2">
    <name type="scientific">Carboxylicivirga marina</name>
    <dbReference type="NCBI Taxonomy" id="2800988"/>
    <lineage>
        <taxon>Bacteria</taxon>
        <taxon>Pseudomonadati</taxon>
        <taxon>Bacteroidota</taxon>
        <taxon>Bacteroidia</taxon>
        <taxon>Marinilabiliales</taxon>
        <taxon>Marinilabiliaceae</taxon>
        <taxon>Carboxylicivirga</taxon>
    </lineage>
</organism>
<comment type="caution">
    <text evidence="1">The sequence shown here is derived from an EMBL/GenBank/DDBJ whole genome shotgun (WGS) entry which is preliminary data.</text>
</comment>